<gene>
    <name evidence="1" type="ORF">D1B32_11565</name>
</gene>
<comment type="caution">
    <text evidence="1">The sequence shown here is derived from an EMBL/GenBank/DDBJ whole genome shotgun (WGS) entry which is preliminary data.</text>
</comment>
<dbReference type="AlphaFoldDB" id="A0A417YGF4"/>
<dbReference type="OrthoDB" id="2973802at2"/>
<keyword evidence="2" id="KW-1185">Reference proteome</keyword>
<organism evidence="1 2">
    <name type="scientific">Oceanobacillus profundus</name>
    <dbReference type="NCBI Taxonomy" id="372463"/>
    <lineage>
        <taxon>Bacteria</taxon>
        <taxon>Bacillati</taxon>
        <taxon>Bacillota</taxon>
        <taxon>Bacilli</taxon>
        <taxon>Bacillales</taxon>
        <taxon>Bacillaceae</taxon>
        <taxon>Oceanobacillus</taxon>
    </lineage>
</organism>
<sequence>MGLLQNKSWMTEELYNQYLQLKTEIPQLIKARDFYVSKQSDLGILDYQNSIDEKVERLKYILNQLKVVHGIAMEDLILLSIGIDV</sequence>
<accession>A0A417YGF4</accession>
<dbReference type="RefSeq" id="WP_118889427.1">
    <property type="nucleotide sequence ID" value="NZ_PHUT01000007.1"/>
</dbReference>
<dbReference type="EMBL" id="QWEH01000007">
    <property type="protein sequence ID" value="RHW31869.1"/>
    <property type="molecule type" value="Genomic_DNA"/>
</dbReference>
<reference evidence="1 2" key="1">
    <citation type="journal article" date="2007" name="Int. J. Syst. Evol. Microbiol.">
        <title>Oceanobacillus profundus sp. nov., isolated from a deep-sea sediment core.</title>
        <authorList>
            <person name="Kim Y.G."/>
            <person name="Choi D.H."/>
            <person name="Hyun S."/>
            <person name="Cho B.C."/>
        </authorList>
    </citation>
    <scope>NUCLEOTIDE SEQUENCE [LARGE SCALE GENOMIC DNA]</scope>
    <source>
        <strain evidence="1 2">DSM 18246</strain>
    </source>
</reference>
<dbReference type="Proteomes" id="UP000285456">
    <property type="component" value="Unassembled WGS sequence"/>
</dbReference>
<evidence type="ECO:0000313" key="2">
    <source>
        <dbReference type="Proteomes" id="UP000285456"/>
    </source>
</evidence>
<evidence type="ECO:0000313" key="1">
    <source>
        <dbReference type="EMBL" id="RHW31869.1"/>
    </source>
</evidence>
<name>A0A417YGF4_9BACI</name>
<protein>
    <submittedName>
        <fullName evidence="1">Uncharacterized protein</fullName>
    </submittedName>
</protein>
<proteinExistence type="predicted"/>